<dbReference type="PANTHER" id="PTHR24112">
    <property type="entry name" value="LEUCINE-RICH REPEAT, ISOFORM F-RELATED"/>
    <property type="match status" value="1"/>
</dbReference>
<dbReference type="GO" id="GO:0030027">
    <property type="term" value="C:lamellipodium"/>
    <property type="evidence" value="ECO:0007669"/>
    <property type="project" value="TreeGrafter"/>
</dbReference>
<keyword evidence="2" id="KW-1185">Reference proteome</keyword>
<dbReference type="SUPFAM" id="SSF52047">
    <property type="entry name" value="RNI-like"/>
    <property type="match status" value="1"/>
</dbReference>
<dbReference type="Proteomes" id="UP000179807">
    <property type="component" value="Unassembled WGS sequence"/>
</dbReference>
<dbReference type="GO" id="GO:0016477">
    <property type="term" value="P:cell migration"/>
    <property type="evidence" value="ECO:0007669"/>
    <property type="project" value="TreeGrafter"/>
</dbReference>
<dbReference type="VEuPathDB" id="TrichDB:TRFO_06874"/>
<evidence type="ECO:0000313" key="1">
    <source>
        <dbReference type="EMBL" id="OHT03185.1"/>
    </source>
</evidence>
<protein>
    <recommendedName>
        <fullName evidence="3">Leucine Rich Repeat family protein</fullName>
    </recommendedName>
</protein>
<evidence type="ECO:0008006" key="3">
    <source>
        <dbReference type="Google" id="ProtNLM"/>
    </source>
</evidence>
<proteinExistence type="predicted"/>
<dbReference type="AlphaFoldDB" id="A0A1J4JVL9"/>
<dbReference type="GeneID" id="94828059"/>
<dbReference type="PANTHER" id="PTHR24112:SF64">
    <property type="entry name" value="CHROMOSOME UNDETERMINED SCAFFOLD_46, WHOLE GENOME SHOTGUN SEQUENCE"/>
    <property type="match status" value="1"/>
</dbReference>
<comment type="caution">
    <text evidence="1">The sequence shown here is derived from an EMBL/GenBank/DDBJ whole genome shotgun (WGS) entry which is preliminary data.</text>
</comment>
<evidence type="ECO:0000313" key="2">
    <source>
        <dbReference type="Proteomes" id="UP000179807"/>
    </source>
</evidence>
<accession>A0A1J4JVL9</accession>
<dbReference type="GO" id="GO:0034315">
    <property type="term" value="P:regulation of Arp2/3 complex-mediated actin nucleation"/>
    <property type="evidence" value="ECO:0007669"/>
    <property type="project" value="TreeGrafter"/>
</dbReference>
<sequence>MMLSVNEDLLNMIKDCYPSFEADHANCVQMITKVNRHGAHDERILALTDYNAYLFTPSLLKRSARISRYFRWDTLLAIRTESILSFQLVFKDGTMTLIDQNSVQLVVSVATHISNILLKHEWPKFEFDPEYLDGYKQSSDAMIKRMMFKSYVAGTELPEGLIKEMKILNSKIIKMNENIPIPFYLKRFIEFYPYTEFILAAIEVCPQIKRLIVPYKPKQPYWEFLANFLRTNRTITSLEIYDDPNHPKFKDFYESFAINPNNQIDDISFNNGKFNQMFVVNLAIILESKCFHRLILNNGVTADGFQIMASMMPNVKGFKSLVAFQLSQCRSIQPNTIISNLPQLTVLRLEDCNIEVADVFIALNDLPESHIRELNLGKNRLTVSLDSNLKLPKDLKILNLDNLTIENNALLFLIYLLSQEISRENKLILSICRLKMSNEQWDELNTYLYSIYILMNTLLFDQNRIGNGFITFFEKCNLQKLSVKGCLATGDPILTSFTTSIQKNTTIKELNIGGAEGCFLGDSLPNLLNVIIENQSITSLDISGNMTGITIYDSVLNLLEKNPRIKEISLDGNNHTNGDAIKQFYSNVRQFKRRVFVQTPINDITAMKNAKLLNERDINELWVIIKQFQNNRDCKAINNSQGRPFSFNSSVIPNPLTAPSSTNIKLNKKVRFNPNSNQNQPSNNHHNMAANERRALPVFDEREKQLDPEIPPEVHALNDRVNEEYVNDQQWISIIDDVPEHDLETVYLDFYNQYLFENLLNEIRMTQ</sequence>
<gene>
    <name evidence="1" type="ORF">TRFO_06874</name>
</gene>
<dbReference type="InterPro" id="IPR032675">
    <property type="entry name" value="LRR_dom_sf"/>
</dbReference>
<organism evidence="1 2">
    <name type="scientific">Tritrichomonas foetus</name>
    <dbReference type="NCBI Taxonomy" id="1144522"/>
    <lineage>
        <taxon>Eukaryota</taxon>
        <taxon>Metamonada</taxon>
        <taxon>Parabasalia</taxon>
        <taxon>Tritrichomonadida</taxon>
        <taxon>Tritrichomonadidae</taxon>
        <taxon>Tritrichomonas</taxon>
    </lineage>
</organism>
<dbReference type="RefSeq" id="XP_068356321.1">
    <property type="nucleotide sequence ID" value="XM_068493355.1"/>
</dbReference>
<dbReference type="OrthoDB" id="6160824at2759"/>
<dbReference type="EMBL" id="MLAK01000838">
    <property type="protein sequence ID" value="OHT03185.1"/>
    <property type="molecule type" value="Genomic_DNA"/>
</dbReference>
<dbReference type="GO" id="GO:0005886">
    <property type="term" value="C:plasma membrane"/>
    <property type="evidence" value="ECO:0007669"/>
    <property type="project" value="TreeGrafter"/>
</dbReference>
<name>A0A1J4JVL9_9EUKA</name>
<dbReference type="Gene3D" id="3.80.10.10">
    <property type="entry name" value="Ribonuclease Inhibitor"/>
    <property type="match status" value="1"/>
</dbReference>
<dbReference type="InterPro" id="IPR051279">
    <property type="entry name" value="PP1-Reg/Actin-Interact_Protein"/>
</dbReference>
<reference evidence="1" key="1">
    <citation type="submission" date="2016-10" db="EMBL/GenBank/DDBJ databases">
        <authorList>
            <person name="Benchimol M."/>
            <person name="Almeida L.G."/>
            <person name="Vasconcelos A.T."/>
            <person name="Perreira-Neves A."/>
            <person name="Rosa I.A."/>
            <person name="Tasca T."/>
            <person name="Bogo M.R."/>
            <person name="de Souza W."/>
        </authorList>
    </citation>
    <scope>NUCLEOTIDE SEQUENCE [LARGE SCALE GENOMIC DNA]</scope>
    <source>
        <strain evidence="1">K</strain>
    </source>
</reference>